<dbReference type="RefSeq" id="WP_061854939.1">
    <property type="nucleotide sequence ID" value="NZ_DYVT01000046.1"/>
</dbReference>
<comment type="similarity">
    <text evidence="4">Belongs to the TmcAL family.</text>
</comment>
<dbReference type="NCBIfam" id="NF010191">
    <property type="entry name" value="PRK13670.1"/>
    <property type="match status" value="1"/>
</dbReference>
<reference evidence="6 7" key="1">
    <citation type="submission" date="2016-02" db="EMBL/GenBank/DDBJ databases">
        <title>Draft genome sequence of hydrocarbon degrading Staphylococcus saprophyticus Strain CNV2, isolated from crude-oil contaminated soil from Noonmati Oil Refinery, Guwahati, Assam, India.</title>
        <authorList>
            <person name="Mukherjee A."/>
            <person name="Chettri B."/>
            <person name="Langpoklakpam J."/>
            <person name="Singh A.K."/>
            <person name="Chattopadhyay D.J."/>
        </authorList>
    </citation>
    <scope>NUCLEOTIDE SEQUENCE [LARGE SCALE GENOMIC DNA]</scope>
    <source>
        <strain evidence="6 7">CNV2</strain>
    </source>
</reference>
<evidence type="ECO:0000313" key="6">
    <source>
        <dbReference type="EMBL" id="KYH14778.1"/>
    </source>
</evidence>
<dbReference type="SUPFAM" id="SSF52374">
    <property type="entry name" value="Nucleotidylyl transferase"/>
    <property type="match status" value="1"/>
</dbReference>
<dbReference type="GO" id="GO:0005524">
    <property type="term" value="F:ATP binding"/>
    <property type="evidence" value="ECO:0007669"/>
    <property type="project" value="UniProtKB-KW"/>
</dbReference>
<evidence type="ECO:0000313" key="7">
    <source>
        <dbReference type="Proteomes" id="UP000075418"/>
    </source>
</evidence>
<dbReference type="InterPro" id="IPR008513">
    <property type="entry name" value="tRNA(Met)_cyd_acetate_ligase"/>
</dbReference>
<organism evidence="6 7">
    <name type="scientific">Staphylococcus kloosii</name>
    <dbReference type="NCBI Taxonomy" id="29384"/>
    <lineage>
        <taxon>Bacteria</taxon>
        <taxon>Bacillati</taxon>
        <taxon>Bacillota</taxon>
        <taxon>Bacilli</taxon>
        <taxon>Bacillales</taxon>
        <taxon>Staphylococcaceae</taxon>
        <taxon>Staphylococcus</taxon>
    </lineage>
</organism>
<reference evidence="5" key="2">
    <citation type="journal article" date="2021" name="PeerJ">
        <title>Extensive microbial diversity within the chicken gut microbiome revealed by metagenomics and culture.</title>
        <authorList>
            <person name="Gilroy R."/>
            <person name="Ravi A."/>
            <person name="Getino M."/>
            <person name="Pursley I."/>
            <person name="Horton D.L."/>
            <person name="Alikhan N.F."/>
            <person name="Baker D."/>
            <person name="Gharbi K."/>
            <person name="Hall N."/>
            <person name="Watson M."/>
            <person name="Adriaenssens E.M."/>
            <person name="Foster-Nyarko E."/>
            <person name="Jarju S."/>
            <person name="Secka A."/>
            <person name="Antonio M."/>
            <person name="Oren A."/>
            <person name="Chaudhuri R.R."/>
            <person name="La Ragione R."/>
            <person name="Hildebrand F."/>
            <person name="Pallen M.J."/>
        </authorList>
    </citation>
    <scope>NUCLEOTIDE SEQUENCE</scope>
    <source>
        <strain evidence="5">CHK149-3286</strain>
    </source>
</reference>
<feature type="binding site" evidence="4">
    <location>
        <position position="100"/>
    </location>
    <ligand>
        <name>ATP</name>
        <dbReference type="ChEBI" id="CHEBI:30616"/>
    </ligand>
</feature>
<sequence length="378" mass="42811">MKSVALVTEYNPFHNGHLYHAQQSKSMTQSDVSIAIMSGQFVMRGEPAIYNKFVRAEMALSAVDIVVELPAYASMSAGQYFANSAIQVADYLDANHLSFGSESGNINEFHKTANEMKAIEQSPIFAQKQKEGKSYPRILGELLEHNELLKEPNNTLGLSYIQAINNLAPQITPWTIQRHQAHHHDDGITNHSFASGTSIRNALIANQNGWQNVVPSQIVQLYRHPKADTESCFPFIKHTVLTHDANQLRQIHTMSEGLEQRLKKVISASTSHSQLIDALKSKRYTRTHIQRVLMNVLLNFQQHEKPQTLDAVHILGMSKRGQAYIKHLKAQFPERNYITNINKQNAHLFKYEIQATNVYNNIFNNTATDFNTPVIIKK</sequence>
<dbReference type="PANTHER" id="PTHR37825:SF1">
    <property type="entry name" value="TRNA(MET) CYTIDINE ACETATE LIGASE"/>
    <property type="match status" value="1"/>
</dbReference>
<dbReference type="GO" id="GO:0006400">
    <property type="term" value="P:tRNA modification"/>
    <property type="evidence" value="ECO:0007669"/>
    <property type="project" value="UniProtKB-UniRule"/>
</dbReference>
<comment type="catalytic activity">
    <reaction evidence="4">
        <text>cytidine(34) in elongator tRNA(Met) + acetate + ATP = N(4)-acetylcytidine(34) in elongator tRNA(Met) + AMP + diphosphate</text>
        <dbReference type="Rhea" id="RHEA:58144"/>
        <dbReference type="Rhea" id="RHEA-COMP:10693"/>
        <dbReference type="Rhea" id="RHEA-COMP:10694"/>
        <dbReference type="ChEBI" id="CHEBI:30089"/>
        <dbReference type="ChEBI" id="CHEBI:30616"/>
        <dbReference type="ChEBI" id="CHEBI:33019"/>
        <dbReference type="ChEBI" id="CHEBI:74900"/>
        <dbReference type="ChEBI" id="CHEBI:82748"/>
        <dbReference type="ChEBI" id="CHEBI:456215"/>
    </reaction>
</comment>
<comment type="subcellular location">
    <subcellularLocation>
        <location evidence="4">Cytoplasm</location>
    </subcellularLocation>
</comment>
<evidence type="ECO:0000256" key="4">
    <source>
        <dbReference type="HAMAP-Rule" id="MF_01539"/>
    </source>
</evidence>
<evidence type="ECO:0000256" key="1">
    <source>
        <dbReference type="ARBA" id="ARBA00022555"/>
    </source>
</evidence>
<evidence type="ECO:0000256" key="3">
    <source>
        <dbReference type="ARBA" id="ARBA00022694"/>
    </source>
</evidence>
<evidence type="ECO:0000256" key="2">
    <source>
        <dbReference type="ARBA" id="ARBA00022598"/>
    </source>
</evidence>
<protein>
    <recommendedName>
        <fullName evidence="4">tRNA(Met) cytidine acetate ligase</fullName>
        <ecNumber evidence="4">6.3.4.-</ecNumber>
    </recommendedName>
</protein>
<keyword evidence="4" id="KW-0067">ATP-binding</keyword>
<keyword evidence="3 4" id="KW-0819">tRNA processing</keyword>
<comment type="caution">
    <text evidence="4">Lacks conserved residue(s) required for the propagation of feature annotation.</text>
</comment>
<comment type="function">
    <text evidence="4">Catalyzes the formation of N(4)-acetylcytidine (ac(4)C) at the wobble position of elongator tRNA(Met), using acetate and ATP as substrates. First activates an acetate ion to form acetyladenylate (Ac-AMP) and then transfers the acetyl group to tRNA to form ac(4)C34.</text>
</comment>
<dbReference type="EC" id="6.3.4.-" evidence="4"/>
<dbReference type="EMBL" id="DYVT01000046">
    <property type="protein sequence ID" value="HJF67513.1"/>
    <property type="molecule type" value="Genomic_DNA"/>
</dbReference>
<feature type="binding site" evidence="4">
    <location>
        <begin position="7"/>
        <end position="20"/>
    </location>
    <ligand>
        <name>ATP</name>
        <dbReference type="ChEBI" id="CHEBI:30616"/>
    </ligand>
</feature>
<keyword evidence="4" id="KW-0547">Nucleotide-binding</keyword>
<dbReference type="HAMAP" id="MF_01539">
    <property type="entry name" value="TmcAL"/>
    <property type="match status" value="1"/>
</dbReference>
<comment type="caution">
    <text evidence="6">The sequence shown here is derived from an EMBL/GenBank/DDBJ whole genome shotgun (WGS) entry which is preliminary data.</text>
</comment>
<dbReference type="GO" id="GO:0016879">
    <property type="term" value="F:ligase activity, forming carbon-nitrogen bonds"/>
    <property type="evidence" value="ECO:0007669"/>
    <property type="project" value="UniProtKB-UniRule"/>
</dbReference>
<keyword evidence="4" id="KW-0694">RNA-binding</keyword>
<keyword evidence="1 4" id="KW-0820">tRNA-binding</keyword>
<dbReference type="InterPro" id="IPR014729">
    <property type="entry name" value="Rossmann-like_a/b/a_fold"/>
</dbReference>
<dbReference type="Pfam" id="PF05636">
    <property type="entry name" value="HIGH_NTase1"/>
    <property type="match status" value="1"/>
</dbReference>
<dbReference type="PANTHER" id="PTHR37825">
    <property type="entry name" value="TRNA(MET) CYTIDINE ACETATE LIGASE"/>
    <property type="match status" value="1"/>
</dbReference>
<feature type="binding site" evidence="4">
    <location>
        <position position="178"/>
    </location>
    <ligand>
        <name>ATP</name>
        <dbReference type="ChEBI" id="CHEBI:30616"/>
    </ligand>
</feature>
<keyword evidence="2 4" id="KW-0436">Ligase</keyword>
<dbReference type="AlphaFoldDB" id="A0A151A5W4"/>
<name>A0A151A5W4_9STAP</name>
<feature type="binding site" evidence="4">
    <location>
        <position position="153"/>
    </location>
    <ligand>
        <name>ATP</name>
        <dbReference type="ChEBI" id="CHEBI:30616"/>
    </ligand>
</feature>
<accession>A0A151A5W4</accession>
<evidence type="ECO:0000313" key="5">
    <source>
        <dbReference type="EMBL" id="HJF67513.1"/>
    </source>
</evidence>
<keyword evidence="4" id="KW-0963">Cytoplasm</keyword>
<dbReference type="Gene3D" id="3.40.50.620">
    <property type="entry name" value="HUPs"/>
    <property type="match status" value="1"/>
</dbReference>
<reference evidence="5" key="3">
    <citation type="submission" date="2021-09" db="EMBL/GenBank/DDBJ databases">
        <authorList>
            <person name="Gilroy R."/>
        </authorList>
    </citation>
    <scope>NUCLEOTIDE SEQUENCE</scope>
    <source>
        <strain evidence="5">CHK149-3286</strain>
    </source>
</reference>
<dbReference type="GO" id="GO:0005737">
    <property type="term" value="C:cytoplasm"/>
    <property type="evidence" value="ECO:0007669"/>
    <property type="project" value="UniProtKB-SubCell"/>
</dbReference>
<proteinExistence type="inferred from homology"/>
<gene>
    <name evidence="4" type="primary">tmcAL</name>
    <name evidence="6" type="ORF">A0131_08315</name>
    <name evidence="5" type="ORF">K8V85_04305</name>
</gene>
<dbReference type="Proteomes" id="UP000706163">
    <property type="component" value="Unassembled WGS sequence"/>
</dbReference>
<dbReference type="GO" id="GO:0000049">
    <property type="term" value="F:tRNA binding"/>
    <property type="evidence" value="ECO:0007669"/>
    <property type="project" value="UniProtKB-KW"/>
</dbReference>
<dbReference type="Proteomes" id="UP000075418">
    <property type="component" value="Unassembled WGS sequence"/>
</dbReference>
<dbReference type="EMBL" id="LUGM01000002">
    <property type="protein sequence ID" value="KYH14778.1"/>
    <property type="molecule type" value="Genomic_DNA"/>
</dbReference>